<proteinExistence type="predicted"/>
<keyword evidence="2" id="KW-1185">Reference proteome</keyword>
<protein>
    <submittedName>
        <fullName evidence="1">Minor tail protein</fullName>
    </submittedName>
</protein>
<evidence type="ECO:0000313" key="2">
    <source>
        <dbReference type="Proteomes" id="UP000225544"/>
    </source>
</evidence>
<evidence type="ECO:0000313" key="1">
    <source>
        <dbReference type="EMBL" id="ASR84120.1"/>
    </source>
</evidence>
<dbReference type="KEGG" id="vg:65071741"/>
<reference evidence="2" key="1">
    <citation type="submission" date="2017-05" db="EMBL/GenBank/DDBJ databases">
        <authorList>
            <person name="Aguayo I.A."/>
            <person name="Haubrich L.A."/>
            <person name="Lawand A."/>
            <person name="Nayek S."/>
            <person name="Syed N."/>
            <person name="Wagner P.E."/>
            <person name="Donegan-Quick R."/>
            <person name="Kim T."/>
            <person name="Visi D.K."/>
            <person name="Allen M.S."/>
            <person name="Hughes L.E."/>
            <person name="Stoner T.H."/>
            <person name="Garlena R.A."/>
            <person name="Russell D.A."/>
            <person name="Pope W.H."/>
            <person name="Jacobs-Sera D."/>
            <person name="Hatfull G.F."/>
        </authorList>
    </citation>
    <scope>NUCLEOTIDE SEQUENCE [LARGE SCALE GENOMIC DNA]</scope>
</reference>
<organism evidence="1 2">
    <name type="scientific">Arthrobacter phage Wheelbite</name>
    <dbReference type="NCBI Taxonomy" id="2015873"/>
    <lineage>
        <taxon>Viruses</taxon>
        <taxon>Duplodnaviria</taxon>
        <taxon>Heunggongvirae</taxon>
        <taxon>Uroviricota</taxon>
        <taxon>Caudoviricetes</taxon>
        <taxon>Laroyevirus</taxon>
        <taxon>Laroyevirus wheelbite</taxon>
    </lineage>
</organism>
<gene>
    <name evidence="1" type="primary">27</name>
    <name evidence="1" type="ORF">SEA_WHEELBITE_27</name>
</gene>
<dbReference type="RefSeq" id="YP_010082735.1">
    <property type="nucleotide sequence ID" value="NC_055034.1"/>
</dbReference>
<dbReference type="EMBL" id="MF140434">
    <property type="protein sequence ID" value="ASR84120.1"/>
    <property type="molecule type" value="Genomic_DNA"/>
</dbReference>
<accession>A0A222ZJB4</accession>
<dbReference type="GeneID" id="65071741"/>
<name>A0A222ZJB4_9CAUD</name>
<dbReference type="CDD" id="cd19958">
    <property type="entry name" value="pyocin_knob"/>
    <property type="match status" value="1"/>
</dbReference>
<dbReference type="Proteomes" id="UP000225544">
    <property type="component" value="Segment"/>
</dbReference>
<sequence>MTLIQVRVHRPSDTGTIPAGGQLEWTPTAATSLPTSPVTVILPAPFTVNLTDDINEFTAIETGPTWAWRVVETFPGQPQKTRHVLVTGEGPVDYTTLPSVDPATLEPAAQPDVPVWYAYVDALEAEAARSADAADLAKAAALAAQASATGSATAASQSATNAAARAVEAGTSAFNAGSSAASAAGHVTTAQQAASNAAASVVTASGHATNAGTAASAASTAAGVASGHATAAAGSATAAAGSASASQTARLGAEAARDRAELVATAFTIGDVFTSEPGAPASAVIHGEGPFRELDLTLPRGVQGPPLAAYVADTVTGPETPGATGMQGAKGDKGDPGPWTTGTALVAEDLNTIQTPGQYRQFSAANATPERNYPFASSGSIEVMAGQSATELLQRATPYSGNSAAGRMMALRRFGSAVWSSWSMFRSTRLDQTAGRAIYAWDEQNNRDQLVYGDTGFRQLTLENGYLGGLYIRRVGPMVNLTGTITRPVGGSLNGTFYSQIHIGFRPQNSNWVHHPVRHSNNASWFSFYRKYTEYTFENSTGDNDAAQVRIDVTWMTTDPWPTTLPGIASGTIPNL</sequence>